<dbReference type="Pfam" id="PF01943">
    <property type="entry name" value="Polysacc_synt"/>
    <property type="match status" value="1"/>
</dbReference>
<dbReference type="STRING" id="1173111.SAMN05444955_11034"/>
<feature type="transmembrane region" description="Helical" evidence="6">
    <location>
        <begin position="447"/>
        <end position="465"/>
    </location>
</feature>
<feature type="transmembrane region" description="Helical" evidence="6">
    <location>
        <begin position="12"/>
        <end position="34"/>
    </location>
</feature>
<dbReference type="OrthoDB" id="3249502at2"/>
<dbReference type="AlphaFoldDB" id="A0A1H8G2R0"/>
<name>A0A1H8G2R0_9BACL</name>
<evidence type="ECO:0000313" key="7">
    <source>
        <dbReference type="EMBL" id="SEN38286.1"/>
    </source>
</evidence>
<evidence type="ECO:0000256" key="4">
    <source>
        <dbReference type="ARBA" id="ARBA00022989"/>
    </source>
</evidence>
<gene>
    <name evidence="7" type="ORF">SAMN05444955_11034</name>
</gene>
<dbReference type="InterPro" id="IPR002797">
    <property type="entry name" value="Polysacc_synth"/>
</dbReference>
<feature type="transmembrane region" description="Helical" evidence="6">
    <location>
        <begin position="118"/>
        <end position="140"/>
    </location>
</feature>
<dbReference type="InterPro" id="IPR050833">
    <property type="entry name" value="Poly_Biosynth_Transport"/>
</dbReference>
<feature type="transmembrane region" description="Helical" evidence="6">
    <location>
        <begin position="254"/>
        <end position="277"/>
    </location>
</feature>
<feature type="transmembrane region" description="Helical" evidence="6">
    <location>
        <begin position="418"/>
        <end position="441"/>
    </location>
</feature>
<organism evidence="7 8">
    <name type="scientific">Lihuaxuella thermophila</name>
    <dbReference type="NCBI Taxonomy" id="1173111"/>
    <lineage>
        <taxon>Bacteria</taxon>
        <taxon>Bacillati</taxon>
        <taxon>Bacillota</taxon>
        <taxon>Bacilli</taxon>
        <taxon>Bacillales</taxon>
        <taxon>Thermoactinomycetaceae</taxon>
        <taxon>Lihuaxuella</taxon>
    </lineage>
</organism>
<feature type="transmembrane region" description="Helical" evidence="6">
    <location>
        <begin position="152"/>
        <end position="174"/>
    </location>
</feature>
<sequence length="475" mass="53083">MFSQVKRLVGDSFLYAFMSMSTKLIAFIMVPIYLHHLTTAEYGALGNIDATVSILTFLIIFGTDSALAYYYFEVEDAQKKLRYVQNVLGFRLAVALALSVIIWTLGKEISLMVTNSPVFGFALNISMLTLLLDTVVTLVITIYRYEMLTVRVVILTVLKMASIAVLSYILLVYVQGSLDSILWARLISVGAILLLCGKAVLQYLKLSFDKEILKEVLKYSAPLVPATLSFWVIGSSNRYVMTAMLGPHGLEAAGIYNAAFQFASMISLLTYGIQMAWRPFSMQIKKKENSRDLFAKIYIAIFVIGMLGIMAVTTLIPWIFQLLKKDYADAFQYVGFLSLITFISFYYLIISSGLLFTKKTKPISYAFGFGAVLSVILNIVLVPLYAIWGTVIANLIAYIVAVAIIFRKSQQAYYIPVSAGKLVFILLQTILSAGSLVYIQVSHLPGAYQLLPWVYFIGSLMISRVDRDFRLGMKN</sequence>
<evidence type="ECO:0000256" key="6">
    <source>
        <dbReference type="SAM" id="Phobius"/>
    </source>
</evidence>
<evidence type="ECO:0000256" key="1">
    <source>
        <dbReference type="ARBA" id="ARBA00004651"/>
    </source>
</evidence>
<feature type="transmembrane region" description="Helical" evidence="6">
    <location>
        <begin position="332"/>
        <end position="356"/>
    </location>
</feature>
<comment type="subcellular location">
    <subcellularLocation>
        <location evidence="1">Cell membrane</location>
        <topology evidence="1">Multi-pass membrane protein</topology>
    </subcellularLocation>
</comment>
<feature type="transmembrane region" description="Helical" evidence="6">
    <location>
        <begin position="363"/>
        <end position="381"/>
    </location>
</feature>
<evidence type="ECO:0000256" key="2">
    <source>
        <dbReference type="ARBA" id="ARBA00022475"/>
    </source>
</evidence>
<feature type="transmembrane region" description="Helical" evidence="6">
    <location>
        <begin position="297"/>
        <end position="320"/>
    </location>
</feature>
<reference evidence="7 8" key="1">
    <citation type="submission" date="2016-10" db="EMBL/GenBank/DDBJ databases">
        <authorList>
            <person name="de Groot N.N."/>
        </authorList>
    </citation>
    <scope>NUCLEOTIDE SEQUENCE [LARGE SCALE GENOMIC DNA]</scope>
    <source>
        <strain evidence="7 8">DSM 46701</strain>
    </source>
</reference>
<dbReference type="GO" id="GO:0005886">
    <property type="term" value="C:plasma membrane"/>
    <property type="evidence" value="ECO:0007669"/>
    <property type="project" value="UniProtKB-SubCell"/>
</dbReference>
<evidence type="ECO:0000256" key="5">
    <source>
        <dbReference type="ARBA" id="ARBA00023136"/>
    </source>
</evidence>
<feature type="transmembrane region" description="Helical" evidence="6">
    <location>
        <begin position="54"/>
        <end position="72"/>
    </location>
</feature>
<dbReference type="PANTHER" id="PTHR30250:SF11">
    <property type="entry name" value="O-ANTIGEN TRANSPORTER-RELATED"/>
    <property type="match status" value="1"/>
</dbReference>
<keyword evidence="5 6" id="KW-0472">Membrane</keyword>
<proteinExistence type="predicted"/>
<evidence type="ECO:0000256" key="3">
    <source>
        <dbReference type="ARBA" id="ARBA00022692"/>
    </source>
</evidence>
<feature type="transmembrane region" description="Helical" evidence="6">
    <location>
        <begin position="84"/>
        <end position="106"/>
    </location>
</feature>
<feature type="transmembrane region" description="Helical" evidence="6">
    <location>
        <begin position="180"/>
        <end position="204"/>
    </location>
</feature>
<keyword evidence="8" id="KW-1185">Reference proteome</keyword>
<keyword evidence="4 6" id="KW-1133">Transmembrane helix</keyword>
<keyword evidence="3 6" id="KW-0812">Transmembrane</keyword>
<accession>A0A1H8G2R0</accession>
<feature type="transmembrane region" description="Helical" evidence="6">
    <location>
        <begin position="387"/>
        <end position="406"/>
    </location>
</feature>
<evidence type="ECO:0000313" key="8">
    <source>
        <dbReference type="Proteomes" id="UP000199695"/>
    </source>
</evidence>
<protein>
    <submittedName>
        <fullName evidence="7">Membrane protein involved in the export of O-antigen and teichoic acid</fullName>
    </submittedName>
</protein>
<keyword evidence="2" id="KW-1003">Cell membrane</keyword>
<dbReference type="Proteomes" id="UP000199695">
    <property type="component" value="Unassembled WGS sequence"/>
</dbReference>
<dbReference type="PANTHER" id="PTHR30250">
    <property type="entry name" value="PST FAMILY PREDICTED COLANIC ACID TRANSPORTER"/>
    <property type="match status" value="1"/>
</dbReference>
<dbReference type="EMBL" id="FOCQ01000010">
    <property type="protein sequence ID" value="SEN38286.1"/>
    <property type="molecule type" value="Genomic_DNA"/>
</dbReference>
<dbReference type="RefSeq" id="WP_089969491.1">
    <property type="nucleotide sequence ID" value="NZ_FOCQ01000010.1"/>
</dbReference>
<feature type="transmembrane region" description="Helical" evidence="6">
    <location>
        <begin position="216"/>
        <end position="234"/>
    </location>
</feature>